<accession>A0A1J4K930</accession>
<dbReference type="Gene3D" id="2.60.40.10">
    <property type="entry name" value="Immunoglobulins"/>
    <property type="match status" value="1"/>
</dbReference>
<dbReference type="GeneID" id="94839331"/>
<comment type="catalytic activity">
    <reaction evidence="1">
        <text>Hydrolysis of terminal non-reducing beta-D-galactose residues in beta-D-galactosides.</text>
        <dbReference type="EC" id="3.2.1.23"/>
    </reaction>
</comment>
<sequence>MTLLYLVTSHYRTPYTYGGDYGVNAPSDGNFNINGLIHADRETLHPALAEVKYVYQYIQFELIDKEKNIFKITNRFDFTDLSDYEITYSVCKNIEVLRTKILDCNIKPKKSMLVSIDISDLVPEIATEYFINFSVKTKVDLPLIPKGHEVAKEQFQLDIENKEAPISMQDSGPDLSVYESDGKIYVKSSKVEFVFERARSSVISYKVDGYEYDFCNDEFGFRPNFWRGPTDNDYGNGMPSRQQAWKEMTNNLYVGNLEYSLFEGNKRAEIYVRYDLYNWRTYEVVYHIMSTGVVSVRCYYKCPGGAEWLIDIPRLGLKFRTNKKLHNVQYFGRGPEENYIDRKASTQVGHFKSTAEDMYFPYVRPQENGHHTDVRWFSIQEDGEKGKGLLFASESTFEFNTLRNCVSDFDDEDQTQLEYQWKNFDDCFHTGEPPQHNEWEAHNILRRQHHIDDIQFQDYVEVNVDYKMMGLAGLDSWGDQPDDVIYSDGEYYLGFTMIPINNSEEIPEKVKYRYQ</sequence>
<dbReference type="InterPro" id="IPR032312">
    <property type="entry name" value="LacZ_4"/>
</dbReference>
<dbReference type="AlphaFoldDB" id="A0A1J4K930"/>
<dbReference type="Proteomes" id="UP000179807">
    <property type="component" value="Unassembled WGS sequence"/>
</dbReference>
<name>A0A1J4K930_9EUKA</name>
<gene>
    <name evidence="6" type="ORF">TRFO_25885</name>
</gene>
<dbReference type="PANTHER" id="PTHR46323">
    <property type="entry name" value="BETA-GALACTOSIDASE"/>
    <property type="match status" value="1"/>
</dbReference>
<dbReference type="GO" id="GO:0030246">
    <property type="term" value="F:carbohydrate binding"/>
    <property type="evidence" value="ECO:0007669"/>
    <property type="project" value="InterPro"/>
</dbReference>
<evidence type="ECO:0000313" key="6">
    <source>
        <dbReference type="EMBL" id="OHT06182.1"/>
    </source>
</evidence>
<dbReference type="SUPFAM" id="SSF49303">
    <property type="entry name" value="beta-Galactosidase/glucuronidase domain"/>
    <property type="match status" value="1"/>
</dbReference>
<evidence type="ECO:0000256" key="1">
    <source>
        <dbReference type="ARBA" id="ARBA00001412"/>
    </source>
</evidence>
<dbReference type="GO" id="GO:0005990">
    <property type="term" value="P:lactose catabolic process"/>
    <property type="evidence" value="ECO:0007669"/>
    <property type="project" value="TreeGrafter"/>
</dbReference>
<dbReference type="Pfam" id="PF16353">
    <property type="entry name" value="LacZ_4"/>
    <property type="match status" value="1"/>
</dbReference>
<evidence type="ECO:0000256" key="3">
    <source>
        <dbReference type="ARBA" id="ARBA00022801"/>
    </source>
</evidence>
<dbReference type="EC" id="3.2.1.23" evidence="2"/>
<dbReference type="PANTHER" id="PTHR46323:SF2">
    <property type="entry name" value="BETA-GALACTOSIDASE"/>
    <property type="match status" value="1"/>
</dbReference>
<dbReference type="SUPFAM" id="SSF74650">
    <property type="entry name" value="Galactose mutarotase-like"/>
    <property type="match status" value="1"/>
</dbReference>
<dbReference type="InterPro" id="IPR050347">
    <property type="entry name" value="Bact_Beta-galactosidase"/>
</dbReference>
<evidence type="ECO:0000256" key="4">
    <source>
        <dbReference type="ARBA" id="ARBA00023295"/>
    </source>
</evidence>
<evidence type="ECO:0000256" key="2">
    <source>
        <dbReference type="ARBA" id="ARBA00012756"/>
    </source>
</evidence>
<organism evidence="6 7">
    <name type="scientific">Tritrichomonas foetus</name>
    <dbReference type="NCBI Taxonomy" id="1144522"/>
    <lineage>
        <taxon>Eukaryota</taxon>
        <taxon>Metamonada</taxon>
        <taxon>Parabasalia</taxon>
        <taxon>Tritrichomonadida</taxon>
        <taxon>Tritrichomonadidae</taxon>
        <taxon>Tritrichomonas</taxon>
    </lineage>
</organism>
<proteinExistence type="predicted"/>
<dbReference type="VEuPathDB" id="TrichDB:TRFO_25885"/>
<dbReference type="GO" id="GO:0009341">
    <property type="term" value="C:beta-galactosidase complex"/>
    <property type="evidence" value="ECO:0007669"/>
    <property type="project" value="InterPro"/>
</dbReference>
<keyword evidence="4" id="KW-0326">Glycosidase</keyword>
<dbReference type="InterPro" id="IPR036156">
    <property type="entry name" value="Beta-gal/glucu_dom_sf"/>
</dbReference>
<keyword evidence="7" id="KW-1185">Reference proteome</keyword>
<dbReference type="EMBL" id="MLAK01000734">
    <property type="protein sequence ID" value="OHT06182.1"/>
    <property type="molecule type" value="Genomic_DNA"/>
</dbReference>
<dbReference type="GO" id="GO:0004565">
    <property type="term" value="F:beta-galactosidase activity"/>
    <property type="evidence" value="ECO:0007669"/>
    <property type="project" value="UniProtKB-EC"/>
</dbReference>
<evidence type="ECO:0000259" key="5">
    <source>
        <dbReference type="SMART" id="SM01038"/>
    </source>
</evidence>
<comment type="caution">
    <text evidence="6">The sequence shown here is derived from an EMBL/GenBank/DDBJ whole genome shotgun (WGS) entry which is preliminary data.</text>
</comment>
<reference evidence="6" key="1">
    <citation type="submission" date="2016-10" db="EMBL/GenBank/DDBJ databases">
        <authorList>
            <person name="Benchimol M."/>
            <person name="Almeida L.G."/>
            <person name="Vasconcelos A.T."/>
            <person name="Perreira-Neves A."/>
            <person name="Rosa I.A."/>
            <person name="Tasca T."/>
            <person name="Bogo M.R."/>
            <person name="de Souza W."/>
        </authorList>
    </citation>
    <scope>NUCLEOTIDE SEQUENCE [LARGE SCALE GENOMIC DNA]</scope>
    <source>
        <strain evidence="6">K</strain>
    </source>
</reference>
<dbReference type="InterPro" id="IPR013783">
    <property type="entry name" value="Ig-like_fold"/>
</dbReference>
<dbReference type="SMART" id="SM01038">
    <property type="entry name" value="Bgal_small_N"/>
    <property type="match status" value="1"/>
</dbReference>
<dbReference type="RefSeq" id="XP_068359318.1">
    <property type="nucleotide sequence ID" value="XM_068504627.1"/>
</dbReference>
<keyword evidence="3" id="KW-0378">Hydrolase</keyword>
<evidence type="ECO:0000313" key="7">
    <source>
        <dbReference type="Proteomes" id="UP000179807"/>
    </source>
</evidence>
<dbReference type="Pfam" id="PF02929">
    <property type="entry name" value="Bgal_small_N"/>
    <property type="match status" value="1"/>
</dbReference>
<dbReference type="OrthoDB" id="408320at2759"/>
<dbReference type="Gene3D" id="2.70.98.10">
    <property type="match status" value="1"/>
</dbReference>
<dbReference type="InterPro" id="IPR014718">
    <property type="entry name" value="GH-type_carb-bd"/>
</dbReference>
<dbReference type="InterPro" id="IPR004199">
    <property type="entry name" value="B-gal_small/dom_5"/>
</dbReference>
<dbReference type="InterPro" id="IPR011013">
    <property type="entry name" value="Gal_mutarotase_sf_dom"/>
</dbReference>
<feature type="domain" description="Beta galactosidase small chain/" evidence="5">
    <location>
        <begin position="185"/>
        <end position="498"/>
    </location>
</feature>
<protein>
    <recommendedName>
        <fullName evidence="2">beta-galactosidase</fullName>
        <ecNumber evidence="2">3.2.1.23</ecNumber>
    </recommendedName>
</protein>